<name>A0A2R6NPZ7_9APHY</name>
<evidence type="ECO:0000313" key="3">
    <source>
        <dbReference type="EMBL" id="PSR74589.1"/>
    </source>
</evidence>
<feature type="domain" description="ATPase AAA-type core" evidence="1">
    <location>
        <begin position="290"/>
        <end position="367"/>
    </location>
</feature>
<dbReference type="InterPro" id="IPR054289">
    <property type="entry name" value="DUF7025"/>
</dbReference>
<gene>
    <name evidence="3" type="ORF">PHLCEN_2v9766</name>
</gene>
<reference evidence="3 4" key="1">
    <citation type="submission" date="2018-02" db="EMBL/GenBank/DDBJ databases">
        <title>Genome sequence of the basidiomycete white-rot fungus Phlebia centrifuga.</title>
        <authorList>
            <person name="Granchi Z."/>
            <person name="Peng M."/>
            <person name="de Vries R.P."/>
            <person name="Hilden K."/>
            <person name="Makela M.R."/>
            <person name="Grigoriev I."/>
            <person name="Riley R."/>
        </authorList>
    </citation>
    <scope>NUCLEOTIDE SEQUENCE [LARGE SCALE GENOMIC DNA]</scope>
    <source>
        <strain evidence="3 4">FBCC195</strain>
    </source>
</reference>
<protein>
    <submittedName>
        <fullName evidence="3">Uncharacterized protein</fullName>
    </submittedName>
</protein>
<dbReference type="SUPFAM" id="SSF52540">
    <property type="entry name" value="P-loop containing nucleoside triphosphate hydrolases"/>
    <property type="match status" value="1"/>
</dbReference>
<dbReference type="GO" id="GO:0016887">
    <property type="term" value="F:ATP hydrolysis activity"/>
    <property type="evidence" value="ECO:0007669"/>
    <property type="project" value="InterPro"/>
</dbReference>
<dbReference type="Pfam" id="PF00004">
    <property type="entry name" value="AAA"/>
    <property type="match status" value="1"/>
</dbReference>
<dbReference type="InterPro" id="IPR027417">
    <property type="entry name" value="P-loop_NTPase"/>
</dbReference>
<dbReference type="InterPro" id="IPR003959">
    <property type="entry name" value="ATPase_AAA_core"/>
</dbReference>
<dbReference type="STRING" id="98765.A0A2R6NPZ7"/>
<comment type="caution">
    <text evidence="3">The sequence shown here is derived from an EMBL/GenBank/DDBJ whole genome shotgun (WGS) entry which is preliminary data.</text>
</comment>
<organism evidence="3 4">
    <name type="scientific">Hermanssonia centrifuga</name>
    <dbReference type="NCBI Taxonomy" id="98765"/>
    <lineage>
        <taxon>Eukaryota</taxon>
        <taxon>Fungi</taxon>
        <taxon>Dikarya</taxon>
        <taxon>Basidiomycota</taxon>
        <taxon>Agaricomycotina</taxon>
        <taxon>Agaricomycetes</taxon>
        <taxon>Polyporales</taxon>
        <taxon>Meruliaceae</taxon>
        <taxon>Hermanssonia</taxon>
    </lineage>
</organism>
<keyword evidence="4" id="KW-1185">Reference proteome</keyword>
<evidence type="ECO:0000313" key="4">
    <source>
        <dbReference type="Proteomes" id="UP000186601"/>
    </source>
</evidence>
<dbReference type="EMBL" id="MLYV02000976">
    <property type="protein sequence ID" value="PSR74589.1"/>
    <property type="molecule type" value="Genomic_DNA"/>
</dbReference>
<dbReference type="PANTHER" id="PTHR46411:SF3">
    <property type="entry name" value="AAA+ ATPASE DOMAIN-CONTAINING PROTEIN"/>
    <property type="match status" value="1"/>
</dbReference>
<dbReference type="Gene3D" id="3.40.50.300">
    <property type="entry name" value="P-loop containing nucleotide triphosphate hydrolases"/>
    <property type="match status" value="2"/>
</dbReference>
<evidence type="ECO:0000259" key="2">
    <source>
        <dbReference type="Pfam" id="PF22942"/>
    </source>
</evidence>
<dbReference type="Pfam" id="PF22942">
    <property type="entry name" value="DUF7025"/>
    <property type="match status" value="1"/>
</dbReference>
<feature type="domain" description="DUF7025" evidence="2">
    <location>
        <begin position="77"/>
        <end position="176"/>
    </location>
</feature>
<sequence>MKVAKVVMQAQKNVAWDANPVKFKDWQLLAFMPEFKKYSSSLRASPASDPERAEIILHLEFFIEFMELEYNDQLRELYSLQKQNRVSFRLLWGIFVPGILLISQCGQTEEPIAVRLVHVERNKPERFDTGKGPRLSLLCESTDFNAGVPTVVEKEWEIARFDGEMLLTDLPIWPMHSEANCGELRKILIERGHRYRELSKVWCHKQYSGVAMELNVNHVEDITWNPESFDYLEVEQGKKELVRALIQSHIQRSVIFDDIIAGKGIGLILNFHGPPGVGKTLTAEAMCEDKALNVIFALATEWQAIVLIDEADVFLEKRAMDDLTRNAMVAVFLRQLEYFPGILILTTNRLVSFDDAIKSRIHVSLTFANLTAKTRERLWRAFLRKAGLSENQLNAINMDLLLRLPFNGREIKNIVKTASTFASHCGRALSIEDILRVAETNIEPNVGHYSLSAWCSIIMALNV</sequence>
<dbReference type="GO" id="GO:0005524">
    <property type="term" value="F:ATP binding"/>
    <property type="evidence" value="ECO:0007669"/>
    <property type="project" value="InterPro"/>
</dbReference>
<dbReference type="Proteomes" id="UP000186601">
    <property type="component" value="Unassembled WGS sequence"/>
</dbReference>
<dbReference type="AlphaFoldDB" id="A0A2R6NPZ7"/>
<proteinExistence type="predicted"/>
<dbReference type="OrthoDB" id="10042665at2759"/>
<accession>A0A2R6NPZ7</accession>
<evidence type="ECO:0000259" key="1">
    <source>
        <dbReference type="Pfam" id="PF00004"/>
    </source>
</evidence>
<dbReference type="PANTHER" id="PTHR46411">
    <property type="entry name" value="FAMILY ATPASE, PUTATIVE-RELATED"/>
    <property type="match status" value="1"/>
</dbReference>